<accession>A0A974PW01</accession>
<organism evidence="1 2">
    <name type="scientific">Azospira restricta</name>
    <dbReference type="NCBI Taxonomy" id="404405"/>
    <lineage>
        <taxon>Bacteria</taxon>
        <taxon>Pseudomonadati</taxon>
        <taxon>Pseudomonadota</taxon>
        <taxon>Betaproteobacteria</taxon>
        <taxon>Rhodocyclales</taxon>
        <taxon>Rhodocyclaceae</taxon>
        <taxon>Azospira</taxon>
    </lineage>
</organism>
<protein>
    <submittedName>
        <fullName evidence="1">Uncharacterized protein</fullName>
    </submittedName>
</protein>
<keyword evidence="2" id="KW-1185">Reference proteome</keyword>
<dbReference type="KEGG" id="ares:IWH25_10650"/>
<evidence type="ECO:0000313" key="1">
    <source>
        <dbReference type="EMBL" id="QRJ62256.1"/>
    </source>
</evidence>
<name>A0A974PW01_9RHOO</name>
<dbReference type="RefSeq" id="WP_203385784.1">
    <property type="nucleotide sequence ID" value="NZ_CP064781.1"/>
</dbReference>
<dbReference type="Proteomes" id="UP000663444">
    <property type="component" value="Chromosome"/>
</dbReference>
<evidence type="ECO:0000313" key="2">
    <source>
        <dbReference type="Proteomes" id="UP000663444"/>
    </source>
</evidence>
<gene>
    <name evidence="1" type="ORF">IWH25_10650</name>
</gene>
<proteinExistence type="predicted"/>
<dbReference type="AlphaFoldDB" id="A0A974PW01"/>
<dbReference type="EMBL" id="CP064781">
    <property type="protein sequence ID" value="QRJ62256.1"/>
    <property type="molecule type" value="Genomic_DNA"/>
</dbReference>
<reference evidence="1" key="1">
    <citation type="submission" date="2020-11" db="EMBL/GenBank/DDBJ databases">
        <title>Azospira restricta DSM 18626 genome sequence.</title>
        <authorList>
            <person name="Moe W.M."/>
        </authorList>
    </citation>
    <scope>NUCLEOTIDE SEQUENCE</scope>
    <source>
        <strain evidence="1">DSM 18626</strain>
    </source>
</reference>
<sequence length="228" mass="24817">MEYAQARMQARHGARPDEAAWQRLGGQSGFAAYLAAARASSLAGWLAGIGDEAGPHEIELALRLRWREAVHETARWLPAEWADAVRWCAALVDLPARSWLAGGGEPPAWAERDPVLAACLGAPESLLPATLAAWLADWRRRWPTGGEDARRLDAIAAGVAAHLARFAELPPAAAGDARRALARDARHWFRRHAQSPAAAFAYLLLLALDLERLRGELLLRALGREEAP</sequence>